<name>A0A6A6E7L1_9PEZI</name>
<protein>
    <submittedName>
        <fullName evidence="1">Uncharacterized protein</fullName>
    </submittedName>
</protein>
<gene>
    <name evidence="1" type="ORF">K469DRAFT_686873</name>
</gene>
<keyword evidence="2" id="KW-1185">Reference proteome</keyword>
<accession>A0A6A6E7L1</accession>
<sequence>MPGNVQCSNFKRTAWWWKYGAPIDRPTDEERRQLKEKERHWLCKACQLKGDHEEEPSLNQSQEAWDEAELEVDTIEEIFGGNEVQLFKENYCLAELADQEMLMAETQDY</sequence>
<evidence type="ECO:0000313" key="2">
    <source>
        <dbReference type="Proteomes" id="UP000800200"/>
    </source>
</evidence>
<dbReference type="Proteomes" id="UP000800200">
    <property type="component" value="Unassembled WGS sequence"/>
</dbReference>
<dbReference type="EMBL" id="ML994629">
    <property type="protein sequence ID" value="KAF2186468.1"/>
    <property type="molecule type" value="Genomic_DNA"/>
</dbReference>
<proteinExistence type="predicted"/>
<organism evidence="1 2">
    <name type="scientific">Zopfia rhizophila CBS 207.26</name>
    <dbReference type="NCBI Taxonomy" id="1314779"/>
    <lineage>
        <taxon>Eukaryota</taxon>
        <taxon>Fungi</taxon>
        <taxon>Dikarya</taxon>
        <taxon>Ascomycota</taxon>
        <taxon>Pezizomycotina</taxon>
        <taxon>Dothideomycetes</taxon>
        <taxon>Dothideomycetes incertae sedis</taxon>
        <taxon>Zopfiaceae</taxon>
        <taxon>Zopfia</taxon>
    </lineage>
</organism>
<evidence type="ECO:0000313" key="1">
    <source>
        <dbReference type="EMBL" id="KAF2186468.1"/>
    </source>
</evidence>
<dbReference type="AlphaFoldDB" id="A0A6A6E7L1"/>
<reference evidence="1" key="1">
    <citation type="journal article" date="2020" name="Stud. Mycol.">
        <title>101 Dothideomycetes genomes: a test case for predicting lifestyles and emergence of pathogens.</title>
        <authorList>
            <person name="Haridas S."/>
            <person name="Albert R."/>
            <person name="Binder M."/>
            <person name="Bloem J."/>
            <person name="Labutti K."/>
            <person name="Salamov A."/>
            <person name="Andreopoulos B."/>
            <person name="Baker S."/>
            <person name="Barry K."/>
            <person name="Bills G."/>
            <person name="Bluhm B."/>
            <person name="Cannon C."/>
            <person name="Castanera R."/>
            <person name="Culley D."/>
            <person name="Daum C."/>
            <person name="Ezra D."/>
            <person name="Gonzalez J."/>
            <person name="Henrissat B."/>
            <person name="Kuo A."/>
            <person name="Liang C."/>
            <person name="Lipzen A."/>
            <person name="Lutzoni F."/>
            <person name="Magnuson J."/>
            <person name="Mondo S."/>
            <person name="Nolan M."/>
            <person name="Ohm R."/>
            <person name="Pangilinan J."/>
            <person name="Park H.-J."/>
            <person name="Ramirez L."/>
            <person name="Alfaro M."/>
            <person name="Sun H."/>
            <person name="Tritt A."/>
            <person name="Yoshinaga Y."/>
            <person name="Zwiers L.-H."/>
            <person name="Turgeon B."/>
            <person name="Goodwin S."/>
            <person name="Spatafora J."/>
            <person name="Crous P."/>
            <person name="Grigoriev I."/>
        </authorList>
    </citation>
    <scope>NUCLEOTIDE SEQUENCE</scope>
    <source>
        <strain evidence="1">CBS 207.26</strain>
    </source>
</reference>